<dbReference type="EMBL" id="RWGY01000007">
    <property type="protein sequence ID" value="TVU39194.1"/>
    <property type="molecule type" value="Genomic_DNA"/>
</dbReference>
<keyword evidence="3" id="KW-1185">Reference proteome</keyword>
<evidence type="ECO:0000256" key="1">
    <source>
        <dbReference type="SAM" id="MobiDB-lite"/>
    </source>
</evidence>
<comment type="caution">
    <text evidence="2">The sequence shown here is derived from an EMBL/GenBank/DDBJ whole genome shotgun (WGS) entry which is preliminary data.</text>
</comment>
<feature type="compositionally biased region" description="Basic residues" evidence="1">
    <location>
        <begin position="1"/>
        <end position="11"/>
    </location>
</feature>
<sequence length="97" mass="10724">MPHNLRLHQISKRSCGTRAGQLTAAARDGEGCRRRRRTEAAAPAARVPRPRAHPRRPASPGVPTTLWIVRPPRLSLFSPVLLLLIHRALHPQEPQGG</sequence>
<gene>
    <name evidence="2" type="ORF">EJB05_12601</name>
</gene>
<protein>
    <submittedName>
        <fullName evidence="2">Uncharacterized protein</fullName>
    </submittedName>
</protein>
<dbReference type="Proteomes" id="UP000324897">
    <property type="component" value="Chromosome 4"/>
</dbReference>
<dbReference type="Gramene" id="TVU39194">
    <property type="protein sequence ID" value="TVU39194"/>
    <property type="gene ID" value="EJB05_12601"/>
</dbReference>
<organism evidence="2 3">
    <name type="scientific">Eragrostis curvula</name>
    <name type="common">weeping love grass</name>
    <dbReference type="NCBI Taxonomy" id="38414"/>
    <lineage>
        <taxon>Eukaryota</taxon>
        <taxon>Viridiplantae</taxon>
        <taxon>Streptophyta</taxon>
        <taxon>Embryophyta</taxon>
        <taxon>Tracheophyta</taxon>
        <taxon>Spermatophyta</taxon>
        <taxon>Magnoliopsida</taxon>
        <taxon>Liliopsida</taxon>
        <taxon>Poales</taxon>
        <taxon>Poaceae</taxon>
        <taxon>PACMAD clade</taxon>
        <taxon>Chloridoideae</taxon>
        <taxon>Eragrostideae</taxon>
        <taxon>Eragrostidinae</taxon>
        <taxon>Eragrostis</taxon>
    </lineage>
</organism>
<feature type="region of interest" description="Disordered" evidence="1">
    <location>
        <begin position="1"/>
        <end position="65"/>
    </location>
</feature>
<proteinExistence type="predicted"/>
<evidence type="ECO:0000313" key="3">
    <source>
        <dbReference type="Proteomes" id="UP000324897"/>
    </source>
</evidence>
<reference evidence="2 3" key="1">
    <citation type="journal article" date="2019" name="Sci. Rep.">
        <title>A high-quality genome of Eragrostis curvula grass provides insights into Poaceae evolution and supports new strategies to enhance forage quality.</title>
        <authorList>
            <person name="Carballo J."/>
            <person name="Santos B.A.C.M."/>
            <person name="Zappacosta D."/>
            <person name="Garbus I."/>
            <person name="Selva J.P."/>
            <person name="Gallo C.A."/>
            <person name="Diaz A."/>
            <person name="Albertini E."/>
            <person name="Caccamo M."/>
            <person name="Echenique V."/>
        </authorList>
    </citation>
    <scope>NUCLEOTIDE SEQUENCE [LARGE SCALE GENOMIC DNA]</scope>
    <source>
        <strain evidence="3">cv. Victoria</strain>
        <tissue evidence="2">Leaf</tissue>
    </source>
</reference>
<accession>A0A5J9VUW1</accession>
<dbReference type="AlphaFoldDB" id="A0A5J9VUW1"/>
<evidence type="ECO:0000313" key="2">
    <source>
        <dbReference type="EMBL" id="TVU39194.1"/>
    </source>
</evidence>
<name>A0A5J9VUW1_9POAL</name>